<evidence type="ECO:0000313" key="1">
    <source>
        <dbReference type="EMBL" id="OLP78367.1"/>
    </source>
</evidence>
<reference evidence="1 2" key="1">
    <citation type="submission" date="2016-02" db="EMBL/GenBank/DDBJ databases">
        <title>Genome analysis of coral dinoflagellate symbionts highlights evolutionary adaptations to a symbiotic lifestyle.</title>
        <authorList>
            <person name="Aranda M."/>
            <person name="Li Y."/>
            <person name="Liew Y.J."/>
            <person name="Baumgarten S."/>
            <person name="Simakov O."/>
            <person name="Wilson M."/>
            <person name="Piel J."/>
            <person name="Ashoor H."/>
            <person name="Bougouffa S."/>
            <person name="Bajic V.B."/>
            <person name="Ryu T."/>
            <person name="Ravasi T."/>
            <person name="Bayer T."/>
            <person name="Micklem G."/>
            <person name="Kim H."/>
            <person name="Bhak J."/>
            <person name="Lajeunesse T.C."/>
            <person name="Voolstra C.R."/>
        </authorList>
    </citation>
    <scope>NUCLEOTIDE SEQUENCE [LARGE SCALE GENOMIC DNA]</scope>
    <source>
        <strain evidence="1 2">CCMP2467</strain>
    </source>
</reference>
<gene>
    <name evidence="1" type="ORF">AK812_SmicGene41455</name>
</gene>
<evidence type="ECO:0000313" key="2">
    <source>
        <dbReference type="Proteomes" id="UP000186817"/>
    </source>
</evidence>
<proteinExistence type="predicted"/>
<keyword evidence="2" id="KW-1185">Reference proteome</keyword>
<accession>A0A1Q9C640</accession>
<sequence>MQFLLQRLALFQDAEASGSAHMDRLAQVGARRVDNLAGHMDVLQRLNVNRSKEEQGDIVMWLPHENESSSIELPPRFRFPLCIVQKHLIVKNETWNRVLDVVSWSFRFVSLQQVCFRYVDTMARRGMLQTTIVPVCKAREPAQSLVGFVLPPGEVSFIRVSFFHLSIIQLDWLHVVDLGMNLEFLGGTFKYIIDHHLEGSSFADRCKRLHREMRWCSTTIANRLAELKPTMLRQDKPFAKLRAKAAEARCLVPFVVVLCQALLDPTDEFEMNLLAAAQAFDACYRQVTPEIFEQQDLANAGAQFANRYVWLSARAKANDWKLFRIKPKLHMFCELTYAAAVCPSTSWTYRDEDFGGKAALLAARRSGKNSAVALGRSFFKKFACLHEVPSL</sequence>
<dbReference type="AlphaFoldDB" id="A0A1Q9C640"/>
<protein>
    <submittedName>
        <fullName evidence="1">Uncharacterized protein</fullName>
    </submittedName>
</protein>
<comment type="caution">
    <text evidence="1">The sequence shown here is derived from an EMBL/GenBank/DDBJ whole genome shotgun (WGS) entry which is preliminary data.</text>
</comment>
<dbReference type="OrthoDB" id="407062at2759"/>
<dbReference type="Proteomes" id="UP000186817">
    <property type="component" value="Unassembled WGS sequence"/>
</dbReference>
<organism evidence="1 2">
    <name type="scientific">Symbiodinium microadriaticum</name>
    <name type="common">Dinoflagellate</name>
    <name type="synonym">Zooxanthella microadriatica</name>
    <dbReference type="NCBI Taxonomy" id="2951"/>
    <lineage>
        <taxon>Eukaryota</taxon>
        <taxon>Sar</taxon>
        <taxon>Alveolata</taxon>
        <taxon>Dinophyceae</taxon>
        <taxon>Suessiales</taxon>
        <taxon>Symbiodiniaceae</taxon>
        <taxon>Symbiodinium</taxon>
    </lineage>
</organism>
<dbReference type="EMBL" id="LSRX01001621">
    <property type="protein sequence ID" value="OLP78367.1"/>
    <property type="molecule type" value="Genomic_DNA"/>
</dbReference>
<name>A0A1Q9C640_SYMMI</name>